<dbReference type="Gene3D" id="2.60.120.290">
    <property type="entry name" value="Spermadhesin, CUB domain"/>
    <property type="match status" value="1"/>
</dbReference>
<dbReference type="PROSITE" id="PS01180">
    <property type="entry name" value="CUB"/>
    <property type="match status" value="1"/>
</dbReference>
<accession>G3UCK2</accession>
<evidence type="ECO:0000256" key="3">
    <source>
        <dbReference type="ARBA" id="ARBA00022448"/>
    </source>
</evidence>
<dbReference type="Ensembl" id="ENSLAFT00000035008.1">
    <property type="protein sequence ID" value="ENSLAFP00000025560.1"/>
    <property type="gene ID" value="ENSLAFG00000027577.1"/>
</dbReference>
<dbReference type="FunFam" id="2.60.40.4100:FF:000005">
    <property type="entry name" value="Deleted in malignant brain tumors 1"/>
    <property type="match status" value="1"/>
</dbReference>
<dbReference type="InterPro" id="IPR055356">
    <property type="entry name" value="ZP-N"/>
</dbReference>
<evidence type="ECO:0000256" key="7">
    <source>
        <dbReference type="ARBA" id="ARBA00022737"/>
    </source>
</evidence>
<feature type="chain" id="PRO_5003456309" description="Scavenger receptor cysteine-rich domain-containing protein DMBT1" evidence="17">
    <location>
        <begin position="22"/>
        <end position="1391"/>
    </location>
</feature>
<dbReference type="SUPFAM" id="SSF56487">
    <property type="entry name" value="SRCR-like"/>
    <property type="match status" value="5"/>
</dbReference>
<dbReference type="GO" id="GO:0015031">
    <property type="term" value="P:protein transport"/>
    <property type="evidence" value="ECO:0007669"/>
    <property type="project" value="UniProtKB-KW"/>
</dbReference>
<dbReference type="InterPro" id="IPR055355">
    <property type="entry name" value="ZP-C"/>
</dbReference>
<evidence type="ECO:0000256" key="2">
    <source>
        <dbReference type="ARBA" id="ARBA00009931"/>
    </source>
</evidence>
<evidence type="ECO:0000256" key="17">
    <source>
        <dbReference type="SAM" id="SignalP"/>
    </source>
</evidence>
<comment type="similarity">
    <text evidence="2">Belongs to the DMBT1 family.</text>
</comment>
<evidence type="ECO:0000256" key="13">
    <source>
        <dbReference type="ARBA" id="ARBA00047197"/>
    </source>
</evidence>
<dbReference type="FunFam" id="2.60.120.290:FF:000004">
    <property type="entry name" value="Metalloendopeptidase"/>
    <property type="match status" value="1"/>
</dbReference>
<evidence type="ECO:0000256" key="11">
    <source>
        <dbReference type="ARBA" id="ARBA00023180"/>
    </source>
</evidence>
<keyword evidence="3" id="KW-0813">Transport</keyword>
<keyword evidence="6 17" id="KW-0732">Signal</keyword>
<name>G3UCK2_LOXAF</name>
<dbReference type="PANTHER" id="PTHR47653:SF1">
    <property type="entry name" value="DELETED IN MALIGNANT BRAIN TUMORS 1 PROTEIN"/>
    <property type="match status" value="1"/>
</dbReference>
<keyword evidence="16" id="KW-1133">Transmembrane helix</keyword>
<dbReference type="InterPro" id="IPR017977">
    <property type="entry name" value="ZP_dom_CS"/>
</dbReference>
<dbReference type="Pfam" id="PF00431">
    <property type="entry name" value="CUB"/>
    <property type="match status" value="1"/>
</dbReference>
<feature type="disulfide bond" evidence="15">
    <location>
        <begin position="142"/>
        <end position="203"/>
    </location>
</feature>
<evidence type="ECO:0000256" key="6">
    <source>
        <dbReference type="ARBA" id="ARBA00022729"/>
    </source>
</evidence>
<feature type="domain" description="SRCR" evidence="19">
    <location>
        <begin position="270"/>
        <end position="370"/>
    </location>
</feature>
<evidence type="ECO:0000256" key="15">
    <source>
        <dbReference type="PROSITE-ProRule" id="PRU00196"/>
    </source>
</evidence>
<proteinExistence type="inferred from homology"/>
<sequence length="1391" mass="153018">MGTSTFILGVCLLWGQILTAGSQVCLSTCPRMWEQGWYVRNEHFCPPEMPAMCFRRVCSRRAYAGLPLKLADRGSWCQGHVGVLYQGYWGSVCVDSWTESGLALRLVNGGDRCQGRVEVLYRGSWGTVCDDLWDTNDANVVCRQLGCGWAISAPGNARFGQGSGQIVLDDVRCSGHESYLWSCPHRGWLSHNCGHHEDAGIICSAQKMSQPLRAWWCPRGHLTHPAHFITERAAQKRCPAPAKWQEVARFRSTTVSTALPTTGTGSGLALRLVNGGDRCQGRVEVLYQGSWGTVCDDDWDTNDANVVCRQLGCGWAISAPANAQFGQGSGQIVLDDVRCSGHESYLWSCPHRGWLSHNCGHHEDAGVICSEFSKRSSAAVPSSTHRPVSGYTSPGTRRHDSLSCNLSLHSTDSGLALRLVNGGDRCQGRVEVLYQGAWGTVCDDLWDTNDANVVCRQLGCGWAISAPGNALFGRGSGQIVLDNVRCSGHESYLWSCPHGGWLSHNCGHSEDAGVICSASQNQSTARPVIFASPEPSLITLGSDWWYPTTFFYVRHLTECGACPPSTTSCGLIALLEEKLSCPLLPSSSCPWDWFLQSLSVRILLYIFLQLCPGPSILILLRAVSGGSQAPSVRDTSFIPQGSNEHSFFCSLTIKSGLFTGMKLLSFWFSPVVLTSPVLSVVLPFTSALVIPGNSLHLEGLLILCFQSFLRPLLSAFLCDLILTVVSKPSISGVQVISHQAQVSGCNHVLTHQFSGPCRGSQLRLRDLDGTSLTSYHNFLRGHMACDGQSPSVGFRAMRSKWPHEFYPQPLTSTPAVTTETDSGLALRLVNGGDRCQGRVEVLYQGSWGTVCDDLWDTNDANVVCRQLGCGWAISAPGNARFGQGSGQIVLDDVSCSGHESYLWSCPHRGWLSHNCGHYEDAGVICSELPSPIPPSPIPVDTSRPTISYSCGGFLSQTSGQFSSPFYPGNYPNNARCIWDIEVRSNHRVTVVFRDVQLESGCNYDYIEVFDGPYHSSPLIARVCNGVSGSFTSSSNFMSVRFISDGSVTRKGFQAEYYSSPSNDSTKLLCLQNHMQALVSRSYLRSLGYVAQDLVIPGWSRSYQCQPQITSSQVIFTIPYVGCGTIKQADNDTIIYSNILKATVSNGIIKRKKDLNIRTSCRMLQNAWVDTMYIANDTIEVKEIQYGNFNVNISFYTSSSFSYPVTSSPYYVDLNQDLYLQAEIRHSDSSLALFVDTCVASPYPNDFTSLTYDLIRSGCVKDQTYRSYPQPSPRIARFKFSSFHFLNRFPSVYLKCKMVVCRAYDYNSRCYRGCVVRSKRNAGSYQEKVDVVLGPVQLRVPEQWSLDLWVAGGEEQASFPSMVVSAGVFLVVVLVLVMVAFMLRSRTRTTRG</sequence>
<dbReference type="GO" id="GO:0005576">
    <property type="term" value="C:extracellular region"/>
    <property type="evidence" value="ECO:0007669"/>
    <property type="project" value="UniProtKB-SubCell"/>
</dbReference>
<keyword evidence="9" id="KW-0653">Protein transport</keyword>
<feature type="disulfide bond" evidence="15">
    <location>
        <begin position="851"/>
        <end position="915"/>
    </location>
</feature>
<feature type="disulfide bond" evidence="15">
    <location>
        <begin position="129"/>
        <end position="193"/>
    </location>
</feature>
<dbReference type="SUPFAM" id="SSF49854">
    <property type="entry name" value="Spermadhesin, CUB domain"/>
    <property type="match status" value="1"/>
</dbReference>
<dbReference type="PROSITE" id="PS50287">
    <property type="entry name" value="SRCR_2"/>
    <property type="match status" value="5"/>
</dbReference>
<feature type="domain" description="SRCR" evidence="19">
    <location>
        <begin position="826"/>
        <end position="926"/>
    </location>
</feature>
<evidence type="ECO:0000256" key="1">
    <source>
        <dbReference type="ARBA" id="ARBA00004613"/>
    </source>
</evidence>
<dbReference type="SMART" id="SM00241">
    <property type="entry name" value="ZP"/>
    <property type="match status" value="1"/>
</dbReference>
<evidence type="ECO:0000256" key="14">
    <source>
        <dbReference type="ARBA" id="ARBA00047200"/>
    </source>
</evidence>
<dbReference type="OMA" id="WLSHNCR"/>
<evidence type="ECO:0000256" key="10">
    <source>
        <dbReference type="ARBA" id="ARBA00023157"/>
    </source>
</evidence>
<evidence type="ECO:0000259" key="19">
    <source>
        <dbReference type="PROSITE" id="PS50287"/>
    </source>
</evidence>
<evidence type="ECO:0000256" key="8">
    <source>
        <dbReference type="ARBA" id="ARBA00022782"/>
    </source>
</evidence>
<keyword evidence="16" id="KW-0472">Membrane</keyword>
<dbReference type="InterPro" id="IPR053243">
    <property type="entry name" value="SJ_maturation_regulator"/>
</dbReference>
<dbReference type="Pfam" id="PF23344">
    <property type="entry name" value="ZP-N"/>
    <property type="match status" value="1"/>
</dbReference>
<feature type="disulfide bond" evidence="15">
    <location>
        <begin position="173"/>
        <end position="183"/>
    </location>
</feature>
<feature type="domain" description="CUB" evidence="18">
    <location>
        <begin position="950"/>
        <end position="1059"/>
    </location>
</feature>
<dbReference type="PRINTS" id="PR00258">
    <property type="entry name" value="SPERACTRCPTR"/>
</dbReference>
<feature type="disulfide bond" evidence="15">
    <location>
        <begin position="455"/>
        <end position="516"/>
    </location>
</feature>
<keyword evidence="11" id="KW-0325">Glycoprotein</keyword>
<organism evidence="21 22">
    <name type="scientific">Loxodonta africana</name>
    <name type="common">African elephant</name>
    <dbReference type="NCBI Taxonomy" id="9785"/>
    <lineage>
        <taxon>Eukaryota</taxon>
        <taxon>Metazoa</taxon>
        <taxon>Chordata</taxon>
        <taxon>Craniata</taxon>
        <taxon>Vertebrata</taxon>
        <taxon>Euteleostomi</taxon>
        <taxon>Mammalia</taxon>
        <taxon>Eutheria</taxon>
        <taxon>Afrotheria</taxon>
        <taxon>Proboscidea</taxon>
        <taxon>Elephantidae</taxon>
        <taxon>Loxodonta</taxon>
    </lineage>
</organism>
<dbReference type="PROSITE" id="PS51034">
    <property type="entry name" value="ZP_2"/>
    <property type="match status" value="1"/>
</dbReference>
<reference evidence="21" key="3">
    <citation type="submission" date="2025-09" db="UniProtKB">
        <authorList>
            <consortium name="Ensembl"/>
        </authorList>
    </citation>
    <scope>IDENTIFICATION</scope>
    <source>
        <strain evidence="21">Isolate ISIS603380</strain>
    </source>
</reference>
<dbReference type="Proteomes" id="UP000007646">
    <property type="component" value="Unassembled WGS sequence"/>
</dbReference>
<dbReference type="GO" id="GO:0045217">
    <property type="term" value="P:cell-cell junction maintenance"/>
    <property type="evidence" value="ECO:0007669"/>
    <property type="project" value="TreeGrafter"/>
</dbReference>
<feature type="disulfide bond" evidence="15">
    <location>
        <begin position="442"/>
        <end position="506"/>
    </location>
</feature>
<dbReference type="Pfam" id="PF00530">
    <property type="entry name" value="SRCR"/>
    <property type="match status" value="4"/>
</dbReference>
<dbReference type="Gene3D" id="3.10.250.10">
    <property type="entry name" value="SRCR-like domain"/>
    <property type="match status" value="4"/>
</dbReference>
<feature type="disulfide bond" evidence="15">
    <location>
        <begin position="895"/>
        <end position="905"/>
    </location>
</feature>
<evidence type="ECO:0000256" key="16">
    <source>
        <dbReference type="SAM" id="Phobius"/>
    </source>
</evidence>
<evidence type="ECO:0000256" key="4">
    <source>
        <dbReference type="ARBA" id="ARBA00022473"/>
    </source>
</evidence>
<keyword evidence="5" id="KW-0964">Secreted</keyword>
<feature type="disulfide bond" evidence="15">
    <location>
        <begin position="486"/>
        <end position="496"/>
    </location>
</feature>
<feature type="disulfide bond" evidence="15">
    <location>
        <begin position="339"/>
        <end position="349"/>
    </location>
</feature>
<dbReference type="InterPro" id="IPR042235">
    <property type="entry name" value="ZP-C_dom"/>
</dbReference>
<feature type="signal peptide" evidence="17">
    <location>
        <begin position="1"/>
        <end position="21"/>
    </location>
</feature>
<dbReference type="FunFam" id="3.10.250.10:FF:000003">
    <property type="entry name" value="Deleted in malignant brain tumors 1"/>
    <property type="match status" value="4"/>
</dbReference>
<dbReference type="eggNOG" id="ENOG502QQ5W">
    <property type="taxonomic scope" value="Eukaryota"/>
</dbReference>
<keyword evidence="10 15" id="KW-1015">Disulfide bond</keyword>
<comment type="subcellular location">
    <subcellularLocation>
        <location evidence="1">Secreted</location>
    </subcellularLocation>
</comment>
<feature type="domain" description="SRCR" evidence="19">
    <location>
        <begin position="104"/>
        <end position="204"/>
    </location>
</feature>
<dbReference type="PROSITE" id="PS00420">
    <property type="entry name" value="SRCR_1"/>
    <property type="match status" value="4"/>
</dbReference>
<evidence type="ECO:0000256" key="5">
    <source>
        <dbReference type="ARBA" id="ARBA00022525"/>
    </source>
</evidence>
<feature type="disulfide bond" evidence="15">
    <location>
        <begin position="308"/>
        <end position="369"/>
    </location>
</feature>
<dbReference type="Gene3D" id="2.60.40.3210">
    <property type="entry name" value="Zona pellucida, ZP-N domain"/>
    <property type="match status" value="1"/>
</dbReference>
<reference evidence="21 22" key="1">
    <citation type="submission" date="2009-06" db="EMBL/GenBank/DDBJ databases">
        <title>The Genome Sequence of Loxodonta africana (African elephant).</title>
        <authorList>
            <person name="Di Palma F."/>
            <person name="Heiman D."/>
            <person name="Young S."/>
            <person name="Johnson J."/>
            <person name="Lander E.S."/>
            <person name="Lindblad-Toh K."/>
        </authorList>
    </citation>
    <scope>NUCLEOTIDE SEQUENCE [LARGE SCALE GENOMIC DNA]</scope>
    <source>
        <strain evidence="21 22">Isolate ISIS603380</strain>
    </source>
</reference>
<dbReference type="InterPro" id="IPR001190">
    <property type="entry name" value="SRCR"/>
</dbReference>
<dbReference type="InterPro" id="IPR000859">
    <property type="entry name" value="CUB_dom"/>
</dbReference>
<dbReference type="GeneTree" id="ENSGT00950000183145"/>
<dbReference type="InterPro" id="IPR036772">
    <property type="entry name" value="SRCR-like_dom_sf"/>
</dbReference>
<keyword evidence="16" id="KW-0812">Transmembrane</keyword>
<feature type="domain" description="SRCR" evidence="19">
    <location>
        <begin position="417"/>
        <end position="517"/>
    </location>
</feature>
<dbReference type="HOGENOM" id="CLU_254910_0_0_1"/>
<feature type="disulfide bond" evidence="15">
    <location>
        <begin position="295"/>
        <end position="359"/>
    </location>
</feature>
<feature type="domain" description="ZP" evidence="20">
    <location>
        <begin position="1068"/>
        <end position="1316"/>
    </location>
</feature>
<dbReference type="CDD" id="cd00041">
    <property type="entry name" value="CUB"/>
    <property type="match status" value="1"/>
</dbReference>
<evidence type="ECO:0000313" key="21">
    <source>
        <dbReference type="Ensembl" id="ENSLAFP00000025560.1"/>
    </source>
</evidence>
<feature type="domain" description="SRCR" evidence="19">
    <location>
        <begin position="68"/>
        <end position="98"/>
    </location>
</feature>
<keyword evidence="4" id="KW-0217">Developmental protein</keyword>
<keyword evidence="7" id="KW-0677">Repeat</keyword>
<dbReference type="InParanoid" id="G3UCK2"/>
<evidence type="ECO:0000259" key="18">
    <source>
        <dbReference type="PROSITE" id="PS01180"/>
    </source>
</evidence>
<comment type="caution">
    <text evidence="15">Lacks conserved residue(s) required for the propagation of feature annotation.</text>
</comment>
<dbReference type="SMART" id="SM00042">
    <property type="entry name" value="CUB"/>
    <property type="match status" value="1"/>
</dbReference>
<evidence type="ECO:0000259" key="20">
    <source>
        <dbReference type="PROSITE" id="PS51034"/>
    </source>
</evidence>
<protein>
    <recommendedName>
        <fullName evidence="13">Scavenger receptor cysteine-rich domain-containing protein DMBT1</fullName>
    </recommendedName>
    <alternativeName>
        <fullName evidence="14">Deleted in malignant brain tumors 1 protein</fullName>
    </alternativeName>
    <alternativeName>
        <fullName evidence="12">Hensin</fullName>
    </alternativeName>
</protein>
<feature type="disulfide bond" evidence="15">
    <location>
        <begin position="864"/>
        <end position="925"/>
    </location>
</feature>
<dbReference type="Pfam" id="PF00100">
    <property type="entry name" value="Zona_pellucida"/>
    <property type="match status" value="1"/>
</dbReference>
<keyword evidence="22" id="KW-1185">Reference proteome</keyword>
<dbReference type="InterPro" id="IPR035914">
    <property type="entry name" value="Sperma_CUB_dom_sf"/>
</dbReference>
<dbReference type="PANTHER" id="PTHR47653">
    <property type="entry name" value="PROTEIN BARK BEETLE"/>
    <property type="match status" value="1"/>
</dbReference>
<dbReference type="Gene3D" id="2.60.40.4100">
    <property type="entry name" value="Zona pellucida, ZP-C domain"/>
    <property type="match status" value="1"/>
</dbReference>
<reference evidence="21" key="2">
    <citation type="submission" date="2025-08" db="UniProtKB">
        <authorList>
            <consortium name="Ensembl"/>
        </authorList>
    </citation>
    <scope>IDENTIFICATION</scope>
    <source>
        <strain evidence="21">Isolate ISIS603380</strain>
    </source>
</reference>
<dbReference type="SMART" id="SM00202">
    <property type="entry name" value="SR"/>
    <property type="match status" value="4"/>
</dbReference>
<dbReference type="InterPro" id="IPR001507">
    <property type="entry name" value="ZP_dom"/>
</dbReference>
<evidence type="ECO:0000256" key="12">
    <source>
        <dbReference type="ARBA" id="ARBA00030560"/>
    </source>
</evidence>
<dbReference type="GO" id="GO:0016020">
    <property type="term" value="C:membrane"/>
    <property type="evidence" value="ECO:0007669"/>
    <property type="project" value="InterPro"/>
</dbReference>
<evidence type="ECO:0000256" key="9">
    <source>
        <dbReference type="ARBA" id="ARBA00022927"/>
    </source>
</evidence>
<keyword evidence="8" id="KW-0221">Differentiation</keyword>
<dbReference type="GO" id="GO:0030154">
    <property type="term" value="P:cell differentiation"/>
    <property type="evidence" value="ECO:0007669"/>
    <property type="project" value="UniProtKB-KW"/>
</dbReference>
<evidence type="ECO:0000313" key="22">
    <source>
        <dbReference type="Proteomes" id="UP000007646"/>
    </source>
</evidence>
<dbReference type="PROSITE" id="PS00682">
    <property type="entry name" value="ZP_1"/>
    <property type="match status" value="1"/>
</dbReference>
<feature type="transmembrane region" description="Helical" evidence="16">
    <location>
        <begin position="1361"/>
        <end position="1382"/>
    </location>
</feature>